<gene>
    <name evidence="2" type="ORF">Cni_G00028</name>
</gene>
<feature type="domain" description="Serine aminopeptidase S33" evidence="1">
    <location>
        <begin position="41"/>
        <end position="151"/>
    </location>
</feature>
<dbReference type="PANTHER" id="PTHR42886:SF85">
    <property type="entry name" value="OS01G0579900 PROTEIN"/>
    <property type="match status" value="1"/>
</dbReference>
<evidence type="ECO:0000313" key="2">
    <source>
        <dbReference type="EMBL" id="WOK91337.1"/>
    </source>
</evidence>
<sequence length="276" mass="30765">MAQSIPLENDALNTSLVSRQGFTITNNHGEKIVSLLHETGSKKLVILCHGFRSSKEDEIIVNLGAAITSKGLSVVSFDFSGNGESEGAFEYGNYWKEVEDLHSIVMHFSKQKYEISAIVGHSKGGDVVLLYASKYRDVHTVINLSGRFALERGIERFLGEDFLQRIKKDKFTDVTDRKGTYRVTEESLMDRLNIDMRAACLSIENGCRVFTVHGSADETIPVEDAFEIAKLISNHKLHIIEGANHCYTKHQEELANVVVDFLTSNKVEDVTAVVEP</sequence>
<reference evidence="2 3" key="1">
    <citation type="submission" date="2023-10" db="EMBL/GenBank/DDBJ databases">
        <title>Chromosome-scale genome assembly provides insights into flower coloration mechanisms of Canna indica.</title>
        <authorList>
            <person name="Li C."/>
        </authorList>
    </citation>
    <scope>NUCLEOTIDE SEQUENCE [LARGE SCALE GENOMIC DNA]</scope>
    <source>
        <tissue evidence="2">Flower</tissue>
    </source>
</reference>
<evidence type="ECO:0000259" key="1">
    <source>
        <dbReference type="Pfam" id="PF12146"/>
    </source>
</evidence>
<dbReference type="EMBL" id="CP136890">
    <property type="protein sequence ID" value="WOK91337.1"/>
    <property type="molecule type" value="Genomic_DNA"/>
</dbReference>
<dbReference type="PANTHER" id="PTHR42886">
    <property type="entry name" value="RE40534P-RELATED"/>
    <property type="match status" value="1"/>
</dbReference>
<dbReference type="SUPFAM" id="SSF53474">
    <property type="entry name" value="alpha/beta-Hydrolases"/>
    <property type="match status" value="1"/>
</dbReference>
<dbReference type="Gene3D" id="3.40.50.1820">
    <property type="entry name" value="alpha/beta hydrolase"/>
    <property type="match status" value="1"/>
</dbReference>
<dbReference type="InterPro" id="IPR022742">
    <property type="entry name" value="Hydrolase_4"/>
</dbReference>
<dbReference type="InterPro" id="IPR029058">
    <property type="entry name" value="AB_hydrolase_fold"/>
</dbReference>
<protein>
    <recommendedName>
        <fullName evidence="1">Serine aminopeptidase S33 domain-containing protein</fullName>
    </recommendedName>
</protein>
<organism evidence="2 3">
    <name type="scientific">Canna indica</name>
    <name type="common">Indian-shot</name>
    <dbReference type="NCBI Taxonomy" id="4628"/>
    <lineage>
        <taxon>Eukaryota</taxon>
        <taxon>Viridiplantae</taxon>
        <taxon>Streptophyta</taxon>
        <taxon>Embryophyta</taxon>
        <taxon>Tracheophyta</taxon>
        <taxon>Spermatophyta</taxon>
        <taxon>Magnoliopsida</taxon>
        <taxon>Liliopsida</taxon>
        <taxon>Zingiberales</taxon>
        <taxon>Cannaceae</taxon>
        <taxon>Canna</taxon>
    </lineage>
</organism>
<evidence type="ECO:0000313" key="3">
    <source>
        <dbReference type="Proteomes" id="UP001327560"/>
    </source>
</evidence>
<name>A0AAQ3JLT4_9LILI</name>
<keyword evidence="3" id="KW-1185">Reference proteome</keyword>
<dbReference type="Proteomes" id="UP001327560">
    <property type="component" value="Chromosome 1"/>
</dbReference>
<proteinExistence type="predicted"/>
<dbReference type="AlphaFoldDB" id="A0AAQ3JLT4"/>
<dbReference type="Pfam" id="PF12146">
    <property type="entry name" value="Hydrolase_4"/>
    <property type="match status" value="1"/>
</dbReference>
<accession>A0AAQ3JLT4</accession>